<proteinExistence type="predicted"/>
<name>A0A822UVT9_AGRTU</name>
<protein>
    <submittedName>
        <fullName evidence="1">Putative periplasmic protein</fullName>
    </submittedName>
</protein>
<dbReference type="Gene3D" id="3.90.226.10">
    <property type="entry name" value="2-enoyl-CoA Hydratase, Chain A, domain 1"/>
    <property type="match status" value="1"/>
</dbReference>
<dbReference type="RefSeq" id="WP_236734570.1">
    <property type="nucleotide sequence ID" value="NZ_LMVK01000026.1"/>
</dbReference>
<comment type="caution">
    <text evidence="1">The sequence shown here is derived from an EMBL/GenBank/DDBJ whole genome shotgun (WGS) entry which is preliminary data.</text>
</comment>
<evidence type="ECO:0000313" key="1">
    <source>
        <dbReference type="EMBL" id="CVI15102.1"/>
    </source>
</evidence>
<accession>A0A822UVT9</accession>
<dbReference type="InterPro" id="IPR029045">
    <property type="entry name" value="ClpP/crotonase-like_dom_sf"/>
</dbReference>
<evidence type="ECO:0000313" key="2">
    <source>
        <dbReference type="Proteomes" id="UP000192074"/>
    </source>
</evidence>
<sequence>MQFEYTPPQTDLEKALGGYCCINAFGSIEVGDDERFIDFLQSLEIPPRTPVYINSTGGDVDTAISIGRTIRDHWFSTHIGQSVLDGDYDGGFLKKRKIINGNCMSAATLVFLGGRLRYLGEGAQFGVHQFSFRNPSPEHIARSQILSAKIARYVIDMGIRAEFLEIASTTPNSEIKILPLTDLEPLNVVTGGETPVSWSIQAVEGALYVRGERDNLYGHHKMLLGFAKPDGFFVCAVIESQGREQELTNFPLVELVIQNPEETVIDLFDRCSRTVQGMYTNITAKLTTAEVASIARSKGFGLRVRGGPDAGVFLGIGPMSLDGAAHLFKSFVDNLS</sequence>
<dbReference type="AlphaFoldDB" id="A0A822UVT9"/>
<gene>
    <name evidence="1" type="ORF">AGR4A_Cc180007</name>
</gene>
<reference evidence="1 2" key="1">
    <citation type="submission" date="2016-01" db="EMBL/GenBank/DDBJ databases">
        <authorList>
            <person name="Regsiter A."/>
            <person name="william w."/>
        </authorList>
    </citation>
    <scope>NUCLEOTIDE SEQUENCE [LARGE SCALE GENOMIC DNA]</scope>
    <source>
        <strain evidence="1 2">B6</strain>
    </source>
</reference>
<dbReference type="EMBL" id="FCNL01000010">
    <property type="protein sequence ID" value="CVI15102.1"/>
    <property type="molecule type" value="Genomic_DNA"/>
</dbReference>
<dbReference type="Proteomes" id="UP000192074">
    <property type="component" value="Unassembled WGS sequence"/>
</dbReference>
<dbReference type="SUPFAM" id="SSF52096">
    <property type="entry name" value="ClpP/crotonase"/>
    <property type="match status" value="1"/>
</dbReference>
<organism evidence="1 2">
    <name type="scientific">Agrobacterium tumefaciens str. B6</name>
    <dbReference type="NCBI Taxonomy" id="1183423"/>
    <lineage>
        <taxon>Bacteria</taxon>
        <taxon>Pseudomonadati</taxon>
        <taxon>Pseudomonadota</taxon>
        <taxon>Alphaproteobacteria</taxon>
        <taxon>Hyphomicrobiales</taxon>
        <taxon>Rhizobiaceae</taxon>
        <taxon>Rhizobium/Agrobacterium group</taxon>
        <taxon>Agrobacterium</taxon>
        <taxon>Agrobacterium tumefaciens complex</taxon>
    </lineage>
</organism>